<evidence type="ECO:0000256" key="1">
    <source>
        <dbReference type="SAM" id="SignalP"/>
    </source>
</evidence>
<dbReference type="EMBL" id="JAAALK010000283">
    <property type="protein sequence ID" value="KAG8075718.1"/>
    <property type="molecule type" value="Genomic_DNA"/>
</dbReference>
<evidence type="ECO:0000313" key="2">
    <source>
        <dbReference type="EMBL" id="KAG8075718.1"/>
    </source>
</evidence>
<evidence type="ECO:0000313" key="3">
    <source>
        <dbReference type="Proteomes" id="UP000729402"/>
    </source>
</evidence>
<organism evidence="2 3">
    <name type="scientific">Zizania palustris</name>
    <name type="common">Northern wild rice</name>
    <dbReference type="NCBI Taxonomy" id="103762"/>
    <lineage>
        <taxon>Eukaryota</taxon>
        <taxon>Viridiplantae</taxon>
        <taxon>Streptophyta</taxon>
        <taxon>Embryophyta</taxon>
        <taxon>Tracheophyta</taxon>
        <taxon>Spermatophyta</taxon>
        <taxon>Magnoliopsida</taxon>
        <taxon>Liliopsida</taxon>
        <taxon>Poales</taxon>
        <taxon>Poaceae</taxon>
        <taxon>BOP clade</taxon>
        <taxon>Oryzoideae</taxon>
        <taxon>Oryzeae</taxon>
        <taxon>Zizaniinae</taxon>
        <taxon>Zizania</taxon>
    </lineage>
</organism>
<proteinExistence type="predicted"/>
<dbReference type="Proteomes" id="UP000729402">
    <property type="component" value="Unassembled WGS sequence"/>
</dbReference>
<keyword evidence="1" id="KW-0732">Signal</keyword>
<protein>
    <recommendedName>
        <fullName evidence="4">Knottin scorpion toxin-like domain-containing protein</fullName>
    </recommendedName>
</protein>
<reference evidence="2" key="2">
    <citation type="submission" date="2021-02" db="EMBL/GenBank/DDBJ databases">
        <authorList>
            <person name="Kimball J.A."/>
            <person name="Haas M.W."/>
            <person name="Macchietto M."/>
            <person name="Kono T."/>
            <person name="Duquette J."/>
            <person name="Shao M."/>
        </authorList>
    </citation>
    <scope>NUCLEOTIDE SEQUENCE</scope>
    <source>
        <tissue evidence="2">Fresh leaf tissue</tissue>
    </source>
</reference>
<sequence length="96" mass="10121">MASKISTALLSALMLAFFLSSSSEALVCKKYPISDMSCPSVEECVDRCHDNGYPLGLCLTISDELICMCSICHDGAEAAKADQGTVLPALEKKTGA</sequence>
<evidence type="ECO:0008006" key="4">
    <source>
        <dbReference type="Google" id="ProtNLM"/>
    </source>
</evidence>
<feature type="signal peptide" evidence="1">
    <location>
        <begin position="1"/>
        <end position="25"/>
    </location>
</feature>
<feature type="chain" id="PRO_5035249713" description="Knottin scorpion toxin-like domain-containing protein" evidence="1">
    <location>
        <begin position="26"/>
        <end position="96"/>
    </location>
</feature>
<dbReference type="AlphaFoldDB" id="A0A8J5SLW3"/>
<gene>
    <name evidence="2" type="ORF">GUJ93_ZPchr0006g43466</name>
</gene>
<keyword evidence="3" id="KW-1185">Reference proteome</keyword>
<reference evidence="2" key="1">
    <citation type="journal article" date="2021" name="bioRxiv">
        <title>Whole Genome Assembly and Annotation of Northern Wild Rice, Zizania palustris L., Supports a Whole Genome Duplication in the Zizania Genus.</title>
        <authorList>
            <person name="Haas M."/>
            <person name="Kono T."/>
            <person name="Macchietto M."/>
            <person name="Millas R."/>
            <person name="McGilp L."/>
            <person name="Shao M."/>
            <person name="Duquette J."/>
            <person name="Hirsch C.N."/>
            <person name="Kimball J."/>
        </authorList>
    </citation>
    <scope>NUCLEOTIDE SEQUENCE</scope>
    <source>
        <tissue evidence="2">Fresh leaf tissue</tissue>
    </source>
</reference>
<accession>A0A8J5SLW3</accession>
<name>A0A8J5SLW3_ZIZPA</name>
<comment type="caution">
    <text evidence="2">The sequence shown here is derived from an EMBL/GenBank/DDBJ whole genome shotgun (WGS) entry which is preliminary data.</text>
</comment>